<feature type="binding site" evidence="15">
    <location>
        <position position="248"/>
    </location>
    <ligand>
        <name>substrate</name>
    </ligand>
</feature>
<dbReference type="GO" id="GO:0009982">
    <property type="term" value="F:pseudouridine synthase activity"/>
    <property type="evidence" value="ECO:0007669"/>
    <property type="project" value="InterPro"/>
</dbReference>
<dbReference type="Gene3D" id="3.30.70.580">
    <property type="entry name" value="Pseudouridine synthase I, catalytic domain, N-terminal subdomain"/>
    <property type="match status" value="1"/>
</dbReference>
<dbReference type="Proteomes" id="UP000286134">
    <property type="component" value="Unassembled WGS sequence"/>
</dbReference>
<reference evidence="18 19" key="1">
    <citation type="journal article" date="2018" name="BMC Genomics">
        <title>Comparative genome analyses reveal sequence features reflecting distinct modes of host-adaptation between dicot and monocot powdery mildew.</title>
        <authorList>
            <person name="Wu Y."/>
            <person name="Ma X."/>
            <person name="Pan Z."/>
            <person name="Kale S.D."/>
            <person name="Song Y."/>
            <person name="King H."/>
            <person name="Zhang Q."/>
            <person name="Presley C."/>
            <person name="Deng X."/>
            <person name="Wei C.I."/>
            <person name="Xiao S."/>
        </authorList>
    </citation>
    <scope>NUCLEOTIDE SEQUENCE [LARGE SCALE GENOMIC DNA]</scope>
    <source>
        <strain evidence="18">UMSG2</strain>
    </source>
</reference>
<dbReference type="InterPro" id="IPR020094">
    <property type="entry name" value="TruA/RsuA/RluB/E/F_N"/>
</dbReference>
<dbReference type="InterPro" id="IPR001406">
    <property type="entry name" value="PsdUridine_synth_TruA"/>
</dbReference>
<evidence type="ECO:0000256" key="5">
    <source>
        <dbReference type="ARBA" id="ARBA00022664"/>
    </source>
</evidence>
<feature type="compositionally biased region" description="Basic and acidic residues" evidence="16">
    <location>
        <begin position="1"/>
        <end position="15"/>
    </location>
</feature>
<feature type="compositionally biased region" description="Basic and acidic residues" evidence="16">
    <location>
        <begin position="74"/>
        <end position="100"/>
    </location>
</feature>
<comment type="catalytic activity">
    <reaction evidence="9">
        <text>a uridine in tRNA = a pseudouridine in tRNA</text>
        <dbReference type="Rhea" id="RHEA:54572"/>
        <dbReference type="Rhea" id="RHEA-COMP:13339"/>
        <dbReference type="Rhea" id="RHEA-COMP:13934"/>
        <dbReference type="ChEBI" id="CHEBI:65314"/>
        <dbReference type="ChEBI" id="CHEBI:65315"/>
    </reaction>
</comment>
<dbReference type="GO" id="GO:0003723">
    <property type="term" value="F:RNA binding"/>
    <property type="evidence" value="ECO:0007669"/>
    <property type="project" value="InterPro"/>
</dbReference>
<sequence length="656" mass="75045">MAEEKPPVESGKDASPKPNKPKNSSTNSDNQQGNLDEESKISEISHVKSQREKRCFLDGGNRRGYGSKNQNGGRNKEEVSRAEWSRGKLDKRKRNEDYKSTHRKKKDRGDRDNEDAGQFSLDNIKSEERKPKRKVAVMIGYAGTGYKGMQINAEEKTIEGDIFKAFVAAGAISKANADDPKKSSLVRCARTDKGVHAAGNVISLKLIVEDNDIVQKINENLPPQIRVWGYERTNGGFSCYQSCDSRWYEYLIPSNSFLPPHPNSYLGKKLIESAKSEGYLKEYLEAQEDVSTFWECAMKEHVESILNKLDSSLREAVMLAVHKETNYSNTSNEAKTQSPKVSKKQGPVYVKTEELKSNFLELEQDSSKLCEAQSNLVKSEDIKVEESEDNQAFTDENQLLVGDASRVNFTPLELAVREVKAAYTTARKLYRISSKRRARIQEALNEYLGTHNFHNYTIQKKYTDPSAKRVIKSFDLATEPIIINQTEWLSMKVHGQSFMMHQIRKMIGMIALVIRCATPLKIIQESYGYEKISIPKAPGLGLLLERPVFSTYNQRAVTEFHREMIDFDKYKTQMDEFKQREIYERIFREEESDHQLSLSKFLSYFTSVFRGFILYNHYQSSYFLWVTATGIPAVKNVTVKEEKKFGVDSENDADFE</sequence>
<feature type="active site" description="Nucleophile" evidence="14">
    <location>
        <position position="192"/>
    </location>
</feature>
<dbReference type="FunFam" id="3.30.70.580:FF:000002">
    <property type="entry name" value="tRNA pseudouridine synthase"/>
    <property type="match status" value="1"/>
</dbReference>
<evidence type="ECO:0000256" key="8">
    <source>
        <dbReference type="ARBA" id="ARBA00023242"/>
    </source>
</evidence>
<dbReference type="InterPro" id="IPR020097">
    <property type="entry name" value="PsdUridine_synth_TruA_a/b_dom"/>
</dbReference>
<dbReference type="PANTHER" id="PTHR11142:SF4">
    <property type="entry name" value="PSEUDOURIDYLATE SYNTHASE 1 HOMOLOG"/>
    <property type="match status" value="1"/>
</dbReference>
<dbReference type="AlphaFoldDB" id="A0A420HL10"/>
<comment type="caution">
    <text evidence="18">The sequence shown here is derived from an EMBL/GenBank/DDBJ whole genome shotgun (WGS) entry which is preliminary data.</text>
</comment>
<keyword evidence="6" id="KW-0819">tRNA processing</keyword>
<dbReference type="SUPFAM" id="SSF55120">
    <property type="entry name" value="Pseudouridine synthase"/>
    <property type="match status" value="1"/>
</dbReference>
<evidence type="ECO:0000256" key="2">
    <source>
        <dbReference type="ARBA" id="ARBA00001832"/>
    </source>
</evidence>
<keyword evidence="5" id="KW-0507">mRNA processing</keyword>
<protein>
    <recommendedName>
        <fullName evidence="11">tRNA pseudouridine synthase 1</fullName>
    </recommendedName>
    <alternativeName>
        <fullName evidence="12">tRNA pseudouridylate synthase 1</fullName>
    </alternativeName>
    <alternativeName>
        <fullName evidence="13">tRNA-uridine isomerase 1</fullName>
    </alternativeName>
</protein>
<dbReference type="STRING" id="212602.A0A420HL10"/>
<dbReference type="GO" id="GO:1990481">
    <property type="term" value="P:mRNA pseudouridine synthesis"/>
    <property type="evidence" value="ECO:0007669"/>
    <property type="project" value="TreeGrafter"/>
</dbReference>
<dbReference type="CDD" id="cd02568">
    <property type="entry name" value="PseudoU_synth_PUS1_PUS2"/>
    <property type="match status" value="1"/>
</dbReference>
<feature type="compositionally biased region" description="Polar residues" evidence="16">
    <location>
        <begin position="21"/>
        <end position="34"/>
    </location>
</feature>
<comment type="catalytic activity">
    <reaction evidence="2">
        <text>uridine in snRNA = pseudouridine in snRNA</text>
        <dbReference type="Rhea" id="RHEA:51124"/>
        <dbReference type="Rhea" id="RHEA-COMP:12891"/>
        <dbReference type="Rhea" id="RHEA-COMP:12892"/>
        <dbReference type="ChEBI" id="CHEBI:65314"/>
        <dbReference type="ChEBI" id="CHEBI:65315"/>
    </reaction>
</comment>
<gene>
    <name evidence="18" type="ORF">OnM2_069013</name>
</gene>
<evidence type="ECO:0000256" key="1">
    <source>
        <dbReference type="ARBA" id="ARBA00001166"/>
    </source>
</evidence>
<dbReference type="FunFam" id="3.30.70.660:FF:000002">
    <property type="entry name" value="tRNA pseudouridine synthase"/>
    <property type="match status" value="1"/>
</dbReference>
<feature type="region of interest" description="Disordered" evidence="16">
    <location>
        <begin position="1"/>
        <end position="127"/>
    </location>
</feature>
<dbReference type="NCBIfam" id="TIGR00071">
    <property type="entry name" value="hisT_truA"/>
    <property type="match status" value="1"/>
</dbReference>
<feature type="compositionally biased region" description="Basic and acidic residues" evidence="16">
    <location>
        <begin position="37"/>
        <end position="56"/>
    </location>
</feature>
<evidence type="ECO:0000313" key="18">
    <source>
        <dbReference type="EMBL" id="RKF58117.1"/>
    </source>
</evidence>
<keyword evidence="8" id="KW-0539">Nucleus</keyword>
<evidence type="ECO:0000256" key="7">
    <source>
        <dbReference type="ARBA" id="ARBA00023235"/>
    </source>
</evidence>
<evidence type="ECO:0000256" key="11">
    <source>
        <dbReference type="ARBA" id="ARBA00073968"/>
    </source>
</evidence>
<accession>A0A420HL10</accession>
<evidence type="ECO:0000256" key="4">
    <source>
        <dbReference type="ARBA" id="ARBA00009375"/>
    </source>
</evidence>
<comment type="subcellular location">
    <subcellularLocation>
        <location evidence="3">Nucleus</location>
    </subcellularLocation>
</comment>
<keyword evidence="19" id="KW-1185">Reference proteome</keyword>
<evidence type="ECO:0000256" key="16">
    <source>
        <dbReference type="SAM" id="MobiDB-lite"/>
    </source>
</evidence>
<evidence type="ECO:0000256" key="15">
    <source>
        <dbReference type="PIRSR" id="PIRSR641708-2"/>
    </source>
</evidence>
<evidence type="ECO:0000256" key="14">
    <source>
        <dbReference type="PIRSR" id="PIRSR641708-1"/>
    </source>
</evidence>
<dbReference type="Pfam" id="PF01416">
    <property type="entry name" value="PseudoU_synth_1"/>
    <property type="match status" value="1"/>
</dbReference>
<name>A0A420HL10_9PEZI</name>
<comment type="catalytic activity">
    <reaction evidence="1">
        <text>a uridine in mRNA = a pseudouridine in mRNA</text>
        <dbReference type="Rhea" id="RHEA:56644"/>
        <dbReference type="Rhea" id="RHEA-COMP:14658"/>
        <dbReference type="Rhea" id="RHEA-COMP:14659"/>
        <dbReference type="ChEBI" id="CHEBI:65314"/>
        <dbReference type="ChEBI" id="CHEBI:65315"/>
    </reaction>
</comment>
<evidence type="ECO:0000256" key="6">
    <source>
        <dbReference type="ARBA" id="ARBA00022694"/>
    </source>
</evidence>
<keyword evidence="7" id="KW-0413">Isomerase</keyword>
<dbReference type="GO" id="GO:0006397">
    <property type="term" value="P:mRNA processing"/>
    <property type="evidence" value="ECO:0007669"/>
    <property type="project" value="UniProtKB-KW"/>
</dbReference>
<dbReference type="Gene3D" id="3.30.70.660">
    <property type="entry name" value="Pseudouridine synthase I, catalytic domain, C-terminal subdomain"/>
    <property type="match status" value="1"/>
</dbReference>
<evidence type="ECO:0000313" key="19">
    <source>
        <dbReference type="Proteomes" id="UP000286134"/>
    </source>
</evidence>
<comment type="similarity">
    <text evidence="4">Belongs to the tRNA pseudouridine synthase TruA family.</text>
</comment>
<dbReference type="GO" id="GO:0031120">
    <property type="term" value="P:snRNA pseudouridine synthesis"/>
    <property type="evidence" value="ECO:0007669"/>
    <property type="project" value="UniProtKB-ARBA"/>
</dbReference>
<dbReference type="GO" id="GO:0031119">
    <property type="term" value="P:tRNA pseudouridine synthesis"/>
    <property type="evidence" value="ECO:0007669"/>
    <property type="project" value="InterPro"/>
</dbReference>
<evidence type="ECO:0000256" key="3">
    <source>
        <dbReference type="ARBA" id="ARBA00004123"/>
    </source>
</evidence>
<dbReference type="PANTHER" id="PTHR11142">
    <property type="entry name" value="PSEUDOURIDYLATE SYNTHASE"/>
    <property type="match status" value="1"/>
</dbReference>
<dbReference type="OrthoDB" id="10256309at2759"/>
<evidence type="ECO:0000256" key="13">
    <source>
        <dbReference type="ARBA" id="ARBA00080858"/>
    </source>
</evidence>
<dbReference type="EMBL" id="MCFK01006978">
    <property type="protein sequence ID" value="RKF58117.1"/>
    <property type="molecule type" value="Genomic_DNA"/>
</dbReference>
<dbReference type="InterPro" id="IPR020095">
    <property type="entry name" value="PsdUridine_synth_TruA_C"/>
</dbReference>
<evidence type="ECO:0000256" key="10">
    <source>
        <dbReference type="ARBA" id="ARBA00053072"/>
    </source>
</evidence>
<evidence type="ECO:0000256" key="12">
    <source>
        <dbReference type="ARBA" id="ARBA00079072"/>
    </source>
</evidence>
<feature type="domain" description="Pseudouridine synthase I TruA alpha/beta" evidence="17">
    <location>
        <begin position="443"/>
        <end position="549"/>
    </location>
</feature>
<dbReference type="InterPro" id="IPR020103">
    <property type="entry name" value="PsdUridine_synth_cat_dom_sf"/>
</dbReference>
<dbReference type="GO" id="GO:0005634">
    <property type="term" value="C:nucleus"/>
    <property type="evidence" value="ECO:0007669"/>
    <property type="project" value="UniProtKB-SubCell"/>
</dbReference>
<organism evidence="18 19">
    <name type="scientific">Erysiphe neolycopersici</name>
    <dbReference type="NCBI Taxonomy" id="212602"/>
    <lineage>
        <taxon>Eukaryota</taxon>
        <taxon>Fungi</taxon>
        <taxon>Dikarya</taxon>
        <taxon>Ascomycota</taxon>
        <taxon>Pezizomycotina</taxon>
        <taxon>Leotiomycetes</taxon>
        <taxon>Erysiphales</taxon>
        <taxon>Erysiphaceae</taxon>
        <taxon>Erysiphe</taxon>
    </lineage>
</organism>
<dbReference type="InterPro" id="IPR041708">
    <property type="entry name" value="PUS1/PUS2-like"/>
</dbReference>
<evidence type="ECO:0000259" key="17">
    <source>
        <dbReference type="Pfam" id="PF01416"/>
    </source>
</evidence>
<proteinExistence type="inferred from homology"/>
<comment type="function">
    <text evidence="10">Formation of pseudouridine at positions 27 and 28 in the anticodon stem and loop of transfer RNAs; at positions 34 and 36 of intron-containing precursor tRNA(Ile) and at position 35 in the intron-containing tRNA(Tyr). Catalyzes pseudouridylation at position 44 in U2 snRNA. Also catalyzes pseudouridylation of mRNAs.</text>
</comment>
<evidence type="ECO:0000256" key="9">
    <source>
        <dbReference type="ARBA" id="ARBA00036943"/>
    </source>
</evidence>